<dbReference type="RefSeq" id="WP_192141452.1">
    <property type="nucleotide sequence ID" value="NZ_JACYXZ010000001.1"/>
</dbReference>
<dbReference type="Pfam" id="PF13489">
    <property type="entry name" value="Methyltransf_23"/>
    <property type="match status" value="1"/>
</dbReference>
<evidence type="ECO:0000313" key="1">
    <source>
        <dbReference type="EMBL" id="MBD8869203.1"/>
    </source>
</evidence>
<reference evidence="1" key="1">
    <citation type="submission" date="2020-09" db="EMBL/GenBank/DDBJ databases">
        <title>Nocardioides sp. strain MJB4 16S ribosomal RNA gene Genome sequencing and assembly.</title>
        <authorList>
            <person name="Kim I."/>
        </authorList>
    </citation>
    <scope>NUCLEOTIDE SEQUENCE</scope>
    <source>
        <strain evidence="1">MJB4</strain>
    </source>
</reference>
<dbReference type="PANTHER" id="PTHR43861">
    <property type="entry name" value="TRANS-ACONITATE 2-METHYLTRANSFERASE-RELATED"/>
    <property type="match status" value="1"/>
</dbReference>
<accession>A0A927PYY3</accession>
<gene>
    <name evidence="1" type="ORF">IE331_06155</name>
</gene>
<dbReference type="Proteomes" id="UP000616839">
    <property type="component" value="Unassembled WGS sequence"/>
</dbReference>
<sequence>MPASERTSDRPSERRGAARTAVVWEALRSVLTDPAEVLDIGGGTGGFAVRVAQLGHRVTVVDPSPDALAALGRRADEGGVADRVEAAQGDVSSLLDLVPPGRADVVLCHGVLEVVEDPAAALDTIARSLRPGGTLSLLVAQRHAAVVARAMAGHFGQALTLLDPEAQTGQPGQPSRAGRRFTSDEVVDLLAGAGFETRAVHGVRVFADLVPGALLELEPGAAQALVELEQAVSGRPEYLPLATQVHVLATSAAG</sequence>
<comment type="caution">
    <text evidence="1">The sequence shown here is derived from an EMBL/GenBank/DDBJ whole genome shotgun (WGS) entry which is preliminary data.</text>
</comment>
<keyword evidence="2" id="KW-1185">Reference proteome</keyword>
<protein>
    <submittedName>
        <fullName evidence="1">Methyltransferase domain-containing protein</fullName>
    </submittedName>
</protein>
<name>A0A927PYY3_9ACTN</name>
<keyword evidence="1" id="KW-0808">Transferase</keyword>
<dbReference type="SUPFAM" id="SSF53335">
    <property type="entry name" value="S-adenosyl-L-methionine-dependent methyltransferases"/>
    <property type="match status" value="1"/>
</dbReference>
<dbReference type="Gene3D" id="3.40.50.150">
    <property type="entry name" value="Vaccinia Virus protein VP39"/>
    <property type="match status" value="1"/>
</dbReference>
<dbReference type="AlphaFoldDB" id="A0A927PYY3"/>
<proteinExistence type="predicted"/>
<dbReference type="InterPro" id="IPR029063">
    <property type="entry name" value="SAM-dependent_MTases_sf"/>
</dbReference>
<dbReference type="CDD" id="cd02440">
    <property type="entry name" value="AdoMet_MTases"/>
    <property type="match status" value="1"/>
</dbReference>
<dbReference type="GO" id="GO:0032259">
    <property type="term" value="P:methylation"/>
    <property type="evidence" value="ECO:0007669"/>
    <property type="project" value="UniProtKB-KW"/>
</dbReference>
<evidence type="ECO:0000313" key="2">
    <source>
        <dbReference type="Proteomes" id="UP000616839"/>
    </source>
</evidence>
<dbReference type="GO" id="GO:0008168">
    <property type="term" value="F:methyltransferase activity"/>
    <property type="evidence" value="ECO:0007669"/>
    <property type="project" value="UniProtKB-KW"/>
</dbReference>
<keyword evidence="1" id="KW-0489">Methyltransferase</keyword>
<dbReference type="EMBL" id="JACYXZ010000001">
    <property type="protein sequence ID" value="MBD8869203.1"/>
    <property type="molecule type" value="Genomic_DNA"/>
</dbReference>
<organism evidence="1 2">
    <name type="scientific">Nocardioides donggukensis</name>
    <dbReference type="NCBI Taxonomy" id="2774019"/>
    <lineage>
        <taxon>Bacteria</taxon>
        <taxon>Bacillati</taxon>
        <taxon>Actinomycetota</taxon>
        <taxon>Actinomycetes</taxon>
        <taxon>Propionibacteriales</taxon>
        <taxon>Nocardioidaceae</taxon>
        <taxon>Nocardioides</taxon>
    </lineage>
</organism>